<evidence type="ECO:0000259" key="2">
    <source>
        <dbReference type="Pfam" id="PF00535"/>
    </source>
</evidence>
<dbReference type="eggNOG" id="arCOG01383">
    <property type="taxonomic scope" value="Archaea"/>
</dbReference>
<dbReference type="AlphaFoldDB" id="H2C0T6"/>
<dbReference type="InterPro" id="IPR001173">
    <property type="entry name" value="Glyco_trans_2-like"/>
</dbReference>
<keyword evidence="1" id="KW-1133">Transmembrane helix</keyword>
<organism evidence="3 4">
    <name type="scientific">Metallosphaera yellowstonensis MK1</name>
    <dbReference type="NCBI Taxonomy" id="671065"/>
    <lineage>
        <taxon>Archaea</taxon>
        <taxon>Thermoproteota</taxon>
        <taxon>Thermoprotei</taxon>
        <taxon>Sulfolobales</taxon>
        <taxon>Sulfolobaceae</taxon>
        <taxon>Metallosphaera</taxon>
    </lineage>
</organism>
<dbReference type="Pfam" id="PF00535">
    <property type="entry name" value="Glycos_transf_2"/>
    <property type="match status" value="1"/>
</dbReference>
<evidence type="ECO:0000256" key="1">
    <source>
        <dbReference type="SAM" id="Phobius"/>
    </source>
</evidence>
<dbReference type="SUPFAM" id="SSF53448">
    <property type="entry name" value="Nucleotide-diphospho-sugar transferases"/>
    <property type="match status" value="1"/>
</dbReference>
<reference evidence="3 4" key="1">
    <citation type="submission" date="2012-01" db="EMBL/GenBank/DDBJ databases">
        <title>Improved High-Quality Draft sequence of Metallosphaera yellowstonensis MK1.</title>
        <authorList>
            <consortium name="US DOE Joint Genome Institute"/>
            <person name="Lucas S."/>
            <person name="Han J."/>
            <person name="Cheng J.-F."/>
            <person name="Goodwin L."/>
            <person name="Pitluck S."/>
            <person name="Peters L."/>
            <person name="Teshima H."/>
            <person name="Detter J.C."/>
            <person name="Han C."/>
            <person name="Tapia R."/>
            <person name="Land M."/>
            <person name="Hauser L."/>
            <person name="Kyrpides N."/>
            <person name="Kozubal M."/>
            <person name="Macur R.E."/>
            <person name="Jay Z."/>
            <person name="Inskeep W."/>
            <person name="Woyke T."/>
        </authorList>
    </citation>
    <scope>NUCLEOTIDE SEQUENCE [LARGE SCALE GENOMIC DNA]</scope>
    <source>
        <strain evidence="3 4">MK1</strain>
    </source>
</reference>
<evidence type="ECO:0000313" key="4">
    <source>
        <dbReference type="Proteomes" id="UP000003980"/>
    </source>
</evidence>
<dbReference type="Proteomes" id="UP000003980">
    <property type="component" value="Unassembled WGS sequence"/>
</dbReference>
<feature type="transmembrane region" description="Helical" evidence="1">
    <location>
        <begin position="6"/>
        <end position="29"/>
    </location>
</feature>
<proteinExistence type="predicted"/>
<dbReference type="Gene3D" id="3.90.550.10">
    <property type="entry name" value="Spore Coat Polysaccharide Biosynthesis Protein SpsA, Chain A"/>
    <property type="match status" value="1"/>
</dbReference>
<keyword evidence="4" id="KW-1185">Reference proteome</keyword>
<dbReference type="HOGENOM" id="CLU_2730490_0_0_2"/>
<keyword evidence="1" id="KW-0472">Membrane</keyword>
<sequence>MSFLSINALILLLRFLLVVEEIPIIVVNYNGIELLKKYLDSVLQTQYPSKVVVVDNGSKDGSVEYLKKIRS</sequence>
<gene>
    <name evidence="3" type="ORF">MetMK1DRAFT_00001570</name>
</gene>
<dbReference type="EMBL" id="JH597758">
    <property type="protein sequence ID" value="EHP71199.1"/>
    <property type="molecule type" value="Genomic_DNA"/>
</dbReference>
<keyword evidence="3" id="KW-0808">Transferase</keyword>
<name>H2C0T6_9CREN</name>
<dbReference type="STRING" id="671065.MetMK1DRAFT_00001570"/>
<feature type="domain" description="Glycosyltransferase 2-like" evidence="2">
    <location>
        <begin position="24"/>
        <end position="70"/>
    </location>
</feature>
<evidence type="ECO:0000313" key="3">
    <source>
        <dbReference type="EMBL" id="EHP71199.1"/>
    </source>
</evidence>
<protein>
    <submittedName>
        <fullName evidence="3">Putative glycosyltransferase</fullName>
    </submittedName>
</protein>
<accession>H2C0T6</accession>
<dbReference type="GO" id="GO:0016740">
    <property type="term" value="F:transferase activity"/>
    <property type="evidence" value="ECO:0007669"/>
    <property type="project" value="UniProtKB-KW"/>
</dbReference>
<keyword evidence="1" id="KW-0812">Transmembrane</keyword>
<dbReference type="InterPro" id="IPR029044">
    <property type="entry name" value="Nucleotide-diphossugar_trans"/>
</dbReference>